<dbReference type="EMBL" id="FPBH01000062">
    <property type="protein sequence ID" value="SFU26654.1"/>
    <property type="molecule type" value="Genomic_DNA"/>
</dbReference>
<dbReference type="AlphaFoldDB" id="A0A1I7ERV7"/>
<dbReference type="GO" id="GO:0016627">
    <property type="term" value="F:oxidoreductase activity, acting on the CH-CH group of donors"/>
    <property type="evidence" value="ECO:0007669"/>
    <property type="project" value="InterPro"/>
</dbReference>
<evidence type="ECO:0000313" key="8">
    <source>
        <dbReference type="Proteomes" id="UP000198844"/>
    </source>
</evidence>
<comment type="cofactor">
    <cofactor evidence="1">
        <name>FAD</name>
        <dbReference type="ChEBI" id="CHEBI:57692"/>
    </cofactor>
</comment>
<sequence>MSLILSRRDLNFLLYEWLRVEELTTIPRYADHTRETFDAALDTCEKIATDLFASHNKKNDQQEPHFDGETVHIVPEVKIALDAFNAAGLMAAGQDYELGGAQLPLVVEKAGFAYFLSANAATAGYPFLTIGNANLLCAYGTPAQIEAFVRPEMEGRFFGTMCLSEPQAGSSLSDITTRAEYEGESPFGQQYRLRGNKMWISGGEHELSENIVHLVLAKIPGPGGKLIPGVSGISLFVVPKYLVRDDGSLGEHNDVVLAGLNHKMGHRGTTNCLLNFGEGVKYRPGGKAGAIAYLVGEPGRGLACMFHMMNEARIGVGLGAAVLGYTGYLHAIDYARNRPQGRAIGKGRTDPSSPQVKLMEHADIRRMLLAQKSYAEGALALILYCAKLVDEERAAQAAGDAAARERVTLLLDILTPIAKSWPSQWCLEANNLAIQVHGGYGYTREYNVEQFYRDNRLNSIHEGTHGIQALDLLGRKVMMKDGEALEIVGETVRAGVLRALATKDAALHEYANALSTAMAGLTLVTRRLSAAGDSTLTLANASIYLEAFGHIVVAWIWLEQSIVAHSALSMNGNKEDDSFYRGKLAAAAYFFRWELPRVTTQLNLLETLDRTALDMQDIWF</sequence>
<organism evidence="7 8">
    <name type="scientific">Paraburkholderia aspalathi</name>
    <dbReference type="NCBI Taxonomy" id="1324617"/>
    <lineage>
        <taxon>Bacteria</taxon>
        <taxon>Pseudomonadati</taxon>
        <taxon>Pseudomonadota</taxon>
        <taxon>Betaproteobacteria</taxon>
        <taxon>Burkholderiales</taxon>
        <taxon>Burkholderiaceae</taxon>
        <taxon>Paraburkholderia</taxon>
    </lineage>
</organism>
<keyword evidence="4" id="KW-0274">FAD</keyword>
<dbReference type="Pfam" id="PF00441">
    <property type="entry name" value="Acyl-CoA_dh_1"/>
    <property type="match status" value="1"/>
</dbReference>
<proteinExistence type="inferred from homology"/>
<reference evidence="7 8" key="1">
    <citation type="submission" date="2016-10" db="EMBL/GenBank/DDBJ databases">
        <authorList>
            <person name="de Groot N.N."/>
        </authorList>
    </citation>
    <scope>NUCLEOTIDE SEQUENCE [LARGE SCALE GENOMIC DNA]</scope>
    <source>
        <strain evidence="7 8">LMG 27731</strain>
    </source>
</reference>
<protein>
    <submittedName>
        <fullName evidence="7">Acyl-CoA dehydrogenase</fullName>
    </submittedName>
</protein>
<dbReference type="InterPro" id="IPR052166">
    <property type="entry name" value="Diverse_Acyl-CoA_DH"/>
</dbReference>
<dbReference type="InterPro" id="IPR037069">
    <property type="entry name" value="AcylCoA_DH/ox_N_sf"/>
</dbReference>
<feature type="domain" description="Acyl-CoA dehydrogenase/oxidase C-terminal" evidence="5">
    <location>
        <begin position="299"/>
        <end position="471"/>
    </location>
</feature>
<dbReference type="Pfam" id="PF12806">
    <property type="entry name" value="Acyl-CoA_dh_C"/>
    <property type="match status" value="1"/>
</dbReference>
<name>A0A1I7ERV7_9BURK</name>
<evidence type="ECO:0000313" key="7">
    <source>
        <dbReference type="EMBL" id="SFU26654.1"/>
    </source>
</evidence>
<dbReference type="Gene3D" id="1.10.540.10">
    <property type="entry name" value="Acyl-CoA dehydrogenase/oxidase, N-terminal domain"/>
    <property type="match status" value="1"/>
</dbReference>
<dbReference type="InterPro" id="IPR046373">
    <property type="entry name" value="Acyl-CoA_Oxase/DH_mid-dom_sf"/>
</dbReference>
<gene>
    <name evidence="7" type="ORF">SAMN05192563_106217</name>
</gene>
<dbReference type="SUPFAM" id="SSF47203">
    <property type="entry name" value="Acyl-CoA dehydrogenase C-terminal domain-like"/>
    <property type="match status" value="1"/>
</dbReference>
<dbReference type="InterPro" id="IPR036250">
    <property type="entry name" value="AcylCo_DH-like_C"/>
</dbReference>
<evidence type="ECO:0000259" key="6">
    <source>
        <dbReference type="Pfam" id="PF12806"/>
    </source>
</evidence>
<dbReference type="InterPro" id="IPR009075">
    <property type="entry name" value="AcylCo_DH/oxidase_C"/>
</dbReference>
<dbReference type="OrthoDB" id="9764895at2"/>
<evidence type="ECO:0000256" key="4">
    <source>
        <dbReference type="ARBA" id="ARBA00022827"/>
    </source>
</evidence>
<comment type="similarity">
    <text evidence="2">Belongs to the acyl-CoA dehydrogenase family.</text>
</comment>
<dbReference type="RefSeq" id="WP_093647572.1">
    <property type="nucleotide sequence ID" value="NZ_FPBH01000062.1"/>
</dbReference>
<dbReference type="GO" id="GO:0050660">
    <property type="term" value="F:flavin adenine dinucleotide binding"/>
    <property type="evidence" value="ECO:0007669"/>
    <property type="project" value="InterPro"/>
</dbReference>
<evidence type="ECO:0000256" key="3">
    <source>
        <dbReference type="ARBA" id="ARBA00022630"/>
    </source>
</evidence>
<dbReference type="InterPro" id="IPR025878">
    <property type="entry name" value="Acyl-CoA_dh-like_C_dom"/>
</dbReference>
<evidence type="ECO:0000256" key="2">
    <source>
        <dbReference type="ARBA" id="ARBA00009347"/>
    </source>
</evidence>
<dbReference type="InterPro" id="IPR009100">
    <property type="entry name" value="AcylCoA_DH/oxidase_NM_dom_sf"/>
</dbReference>
<dbReference type="Gene3D" id="2.40.110.10">
    <property type="entry name" value="Butyryl-CoA Dehydrogenase, subunit A, domain 2"/>
    <property type="match status" value="1"/>
</dbReference>
<dbReference type="PANTHER" id="PTHR42803:SF3">
    <property type="entry name" value="ACYL-COA DEHYDROGENASE-RELATED"/>
    <property type="match status" value="1"/>
</dbReference>
<dbReference type="Proteomes" id="UP000198844">
    <property type="component" value="Unassembled WGS sequence"/>
</dbReference>
<dbReference type="SUPFAM" id="SSF56645">
    <property type="entry name" value="Acyl-CoA dehydrogenase NM domain-like"/>
    <property type="match status" value="1"/>
</dbReference>
<evidence type="ECO:0000256" key="1">
    <source>
        <dbReference type="ARBA" id="ARBA00001974"/>
    </source>
</evidence>
<dbReference type="PANTHER" id="PTHR42803">
    <property type="entry name" value="ACYL-COA DEHYDROGENASE"/>
    <property type="match status" value="1"/>
</dbReference>
<accession>A0A1I7ERV7</accession>
<feature type="domain" description="Acetyl-CoA dehydrogenase-like C-terminal" evidence="6">
    <location>
        <begin position="502"/>
        <end position="616"/>
    </location>
</feature>
<dbReference type="Gene3D" id="1.20.140.10">
    <property type="entry name" value="Butyryl-CoA Dehydrogenase, subunit A, domain 3"/>
    <property type="match status" value="1"/>
</dbReference>
<keyword evidence="3" id="KW-0285">Flavoprotein</keyword>
<evidence type="ECO:0000259" key="5">
    <source>
        <dbReference type="Pfam" id="PF00441"/>
    </source>
</evidence>